<organism evidence="1 2">
    <name type="scientific">Letharia columbiana</name>
    <dbReference type="NCBI Taxonomy" id="112416"/>
    <lineage>
        <taxon>Eukaryota</taxon>
        <taxon>Fungi</taxon>
        <taxon>Dikarya</taxon>
        <taxon>Ascomycota</taxon>
        <taxon>Pezizomycotina</taxon>
        <taxon>Lecanoromycetes</taxon>
        <taxon>OSLEUM clade</taxon>
        <taxon>Lecanoromycetidae</taxon>
        <taxon>Lecanorales</taxon>
        <taxon>Lecanorineae</taxon>
        <taxon>Parmeliaceae</taxon>
        <taxon>Letharia</taxon>
    </lineage>
</organism>
<proteinExistence type="predicted"/>
<protein>
    <submittedName>
        <fullName evidence="1">Uncharacterized protein</fullName>
    </submittedName>
</protein>
<dbReference type="EMBL" id="JACCJC010000113">
    <property type="protein sequence ID" value="KAF6224670.1"/>
    <property type="molecule type" value="Genomic_DNA"/>
</dbReference>
<reference evidence="1 2" key="1">
    <citation type="journal article" date="2020" name="Genomics">
        <title>Complete, high-quality genomes from long-read metagenomic sequencing of two wolf lichen thalli reveals enigmatic genome architecture.</title>
        <authorList>
            <person name="McKenzie S.K."/>
            <person name="Walston R.F."/>
            <person name="Allen J.L."/>
        </authorList>
    </citation>
    <scope>NUCLEOTIDE SEQUENCE [LARGE SCALE GENOMIC DNA]</scope>
    <source>
        <strain evidence="1">WasteWater2</strain>
    </source>
</reference>
<keyword evidence="2" id="KW-1185">Reference proteome</keyword>
<dbReference type="AlphaFoldDB" id="A0A8H6CJB9"/>
<sequence>MDEQRLEDFLATFPTSASLPKAPPVPVSGYKWVLGILLVAIIAFPFAVYSTKGWSSSESSTRPFPELAFLKHMQQGKSDLEAVGRLLETNIQFDPKDSRMSRAHYLKLLSTTSAAAVSAKFISFYPQAIDTVCTEYSWERIRKYLPWLVARFRMETKHMVRQHHATIDQAISVQEMLQEKSTEVDFHLIEHNETIMGKSYTGGAWRPRKEQQPLMQEISQKLNNGISSYRMSLDFWNRVGVSADRIYSNVSAMSMSHGHGARDRDVEMLLNDIKKALREAIEEIVS</sequence>
<dbReference type="RefSeq" id="XP_037158368.1">
    <property type="nucleotide sequence ID" value="XM_037314741.1"/>
</dbReference>
<dbReference type="GeneID" id="59294544"/>
<accession>A0A8H6CJB9</accession>
<evidence type="ECO:0000313" key="1">
    <source>
        <dbReference type="EMBL" id="KAF6224670.1"/>
    </source>
</evidence>
<gene>
    <name evidence="1" type="ORF">HO173_012911</name>
</gene>
<name>A0A8H6CJB9_9LECA</name>
<evidence type="ECO:0000313" key="2">
    <source>
        <dbReference type="Proteomes" id="UP000578531"/>
    </source>
</evidence>
<dbReference type="Proteomes" id="UP000578531">
    <property type="component" value="Unassembled WGS sequence"/>
</dbReference>
<comment type="caution">
    <text evidence="1">The sequence shown here is derived from an EMBL/GenBank/DDBJ whole genome shotgun (WGS) entry which is preliminary data.</text>
</comment>